<dbReference type="Pfam" id="PF00899">
    <property type="entry name" value="ThiF"/>
    <property type="match status" value="1"/>
</dbReference>
<reference evidence="3 4" key="1">
    <citation type="journal article" date="2013" name="Mar. Genomics">
        <title>Expression of sulfatases in Rhodopirellula baltica and the diversity of sulfatases in the genus Rhodopirellula.</title>
        <authorList>
            <person name="Wegner C.E."/>
            <person name="Richter-Heitmann T."/>
            <person name="Klindworth A."/>
            <person name="Klockow C."/>
            <person name="Richter M."/>
            <person name="Achstetter T."/>
            <person name="Glockner F.O."/>
            <person name="Harder J."/>
        </authorList>
    </citation>
    <scope>NUCLEOTIDE SEQUENCE [LARGE SCALE GENOMIC DNA]</scope>
    <source>
        <strain evidence="3 4">SM41</strain>
    </source>
</reference>
<dbReference type="Proteomes" id="UP000011885">
    <property type="component" value="Unassembled WGS sequence"/>
</dbReference>
<dbReference type="FunFam" id="3.40.50.720:FF:000080">
    <property type="entry name" value="Thiazole biosynthesis adenylyltransferase ThiF"/>
    <property type="match status" value="1"/>
</dbReference>
<dbReference type="GO" id="GO:0008146">
    <property type="term" value="F:sulfotransferase activity"/>
    <property type="evidence" value="ECO:0007669"/>
    <property type="project" value="TreeGrafter"/>
</dbReference>
<dbReference type="GO" id="GO:0005829">
    <property type="term" value="C:cytosol"/>
    <property type="evidence" value="ECO:0007669"/>
    <property type="project" value="TreeGrafter"/>
</dbReference>
<dbReference type="CDD" id="cd00757">
    <property type="entry name" value="ThiF_MoeB_HesA_family"/>
    <property type="match status" value="1"/>
</dbReference>
<comment type="similarity">
    <text evidence="1">Belongs to the HesA/MoeB/ThiF family.</text>
</comment>
<dbReference type="InterPro" id="IPR045886">
    <property type="entry name" value="ThiF/MoeB/HesA"/>
</dbReference>
<dbReference type="EMBL" id="ANOH01000220">
    <property type="protein sequence ID" value="EMI55314.1"/>
    <property type="molecule type" value="Genomic_DNA"/>
</dbReference>
<sequence>MVTGNKRCHKTRLTSPLDLSLYPLLAFSTLDRQHVFKTVDQHQGVSNATARTMTISRADERYLRQSQFDPIGTEGQARIEKARVAVLGCGALGSVAAELLARAGVGMIRLIDRDLVEWSNLQRQSLYTEVDAKTAAAKAEAAASHLRAINSSIEIDERVVDISSNNIAANLENVDIVMDATDNFSARLLLNDWSIQTGTPWVHGGCIGAGGQVRLFDGGTPCFRCLLPQPPLPGETATCDTAGVIGPATHLIASLQACEAIKWISGNRFDVRDEVLSVDLWHNQIRTIRLSPAENCRACVGQKFDFLNASATEESSAETLCGRDAVQIAGAGVAVDLGRMAQAWESVGEVKMSRFFVRLSLPEQRVLTLFRDGRAVISGVRDIPHARSLFDRYVGS</sequence>
<comment type="caution">
    <text evidence="3">The sequence shown here is derived from an EMBL/GenBank/DDBJ whole genome shotgun (WGS) entry which is preliminary data.</text>
</comment>
<dbReference type="PANTHER" id="PTHR10953:SF102">
    <property type="entry name" value="ADENYLYLTRANSFERASE AND SULFURTRANSFERASE MOCS3"/>
    <property type="match status" value="1"/>
</dbReference>
<dbReference type="GO" id="GO:0016779">
    <property type="term" value="F:nucleotidyltransferase activity"/>
    <property type="evidence" value="ECO:0007669"/>
    <property type="project" value="TreeGrafter"/>
</dbReference>
<accession>M5U222</accession>
<evidence type="ECO:0000313" key="4">
    <source>
        <dbReference type="Proteomes" id="UP000011885"/>
    </source>
</evidence>
<gene>
    <name evidence="3" type="ORF">RSSM_03261</name>
</gene>
<protein>
    <submittedName>
        <fullName evidence="3">UBA/THIF-type NAD/FAD binding protein</fullName>
    </submittedName>
</protein>
<feature type="domain" description="THIF-type NAD/FAD binding fold" evidence="2">
    <location>
        <begin position="62"/>
        <end position="297"/>
    </location>
</feature>
<organism evidence="3 4">
    <name type="scientific">Rhodopirellula sallentina SM41</name>
    <dbReference type="NCBI Taxonomy" id="1263870"/>
    <lineage>
        <taxon>Bacteria</taxon>
        <taxon>Pseudomonadati</taxon>
        <taxon>Planctomycetota</taxon>
        <taxon>Planctomycetia</taxon>
        <taxon>Pirellulales</taxon>
        <taxon>Pirellulaceae</taxon>
        <taxon>Rhodopirellula</taxon>
    </lineage>
</organism>
<dbReference type="Gene3D" id="3.40.50.720">
    <property type="entry name" value="NAD(P)-binding Rossmann-like Domain"/>
    <property type="match status" value="1"/>
</dbReference>
<dbReference type="InterPro" id="IPR035985">
    <property type="entry name" value="Ubiquitin-activating_enz"/>
</dbReference>
<name>M5U222_9BACT</name>
<dbReference type="AlphaFoldDB" id="M5U222"/>
<evidence type="ECO:0000313" key="3">
    <source>
        <dbReference type="EMBL" id="EMI55314.1"/>
    </source>
</evidence>
<dbReference type="GO" id="GO:0008641">
    <property type="term" value="F:ubiquitin-like modifier activating enzyme activity"/>
    <property type="evidence" value="ECO:0007669"/>
    <property type="project" value="InterPro"/>
</dbReference>
<dbReference type="GO" id="GO:0004792">
    <property type="term" value="F:thiosulfate-cyanide sulfurtransferase activity"/>
    <property type="evidence" value="ECO:0007669"/>
    <property type="project" value="TreeGrafter"/>
</dbReference>
<dbReference type="InterPro" id="IPR000594">
    <property type="entry name" value="ThiF_NAD_FAD-bd"/>
</dbReference>
<keyword evidence="4" id="KW-1185">Reference proteome</keyword>
<evidence type="ECO:0000256" key="1">
    <source>
        <dbReference type="ARBA" id="ARBA00009919"/>
    </source>
</evidence>
<proteinExistence type="inferred from homology"/>
<dbReference type="PATRIC" id="fig|1263870.3.peg.3466"/>
<dbReference type="SUPFAM" id="SSF69572">
    <property type="entry name" value="Activating enzymes of the ubiquitin-like proteins"/>
    <property type="match status" value="1"/>
</dbReference>
<evidence type="ECO:0000259" key="2">
    <source>
        <dbReference type="Pfam" id="PF00899"/>
    </source>
</evidence>
<dbReference type="PANTHER" id="PTHR10953">
    <property type="entry name" value="UBIQUITIN-ACTIVATING ENZYME E1"/>
    <property type="match status" value="1"/>
</dbReference>